<feature type="domain" description="Succinylglutamate desuccinylase/Aspartoacylase catalytic" evidence="5">
    <location>
        <begin position="31"/>
        <end position="199"/>
    </location>
</feature>
<keyword evidence="4" id="KW-0862">Zinc</keyword>
<dbReference type="Pfam" id="PF24827">
    <property type="entry name" value="AstE_AspA_cat"/>
    <property type="match status" value="1"/>
</dbReference>
<name>K1L9D5_CECL9</name>
<evidence type="ECO:0000256" key="3">
    <source>
        <dbReference type="ARBA" id="ARBA00022801"/>
    </source>
</evidence>
<keyword evidence="2" id="KW-0479">Metal-binding</keyword>
<proteinExistence type="predicted"/>
<dbReference type="OrthoDB" id="1523003at2"/>
<dbReference type="Gene3D" id="3.40.630.10">
    <property type="entry name" value="Zn peptidases"/>
    <property type="match status" value="1"/>
</dbReference>
<dbReference type="InterPro" id="IPR050178">
    <property type="entry name" value="AspA/AstE_fam"/>
</dbReference>
<sequence length="402" mass="47042">MTFKKMETIEAKYLDTNQKGRVIGHIEGTIPGPLVFFFAGIHGNEPAGVIALQNTLNRLEERKNQIRGKIYGLVGNLPALAAKKRFIDEDLNRVWTTNRISQLKLKENLMVEEKEMLELLTFIQNILDTNQEPVYFIDFHTTSSKTYPFITINDALINRKFAMQFPVPIVLGIEEYLEGPMLSYVNQKGFVGIGFEAGQHQEEAAVRHTEAFIYLTLRFTGAIKKKHMPDWKQHYQVLEASAAELHKIFEIVHLHKIGDLDRFKMLPGFESFQVIHQGTDLAYHNHETIKSPYNGRIFMPLYQSQGSDGFFIIHRIPYWALKLSAFLRKLKIDNLLPLLPGVSWEHKDKMVLKVNLKKARFFAKPFFHLFGYRIRVQEGEWLRLSNRERVAKRNMYRWERWY</sequence>
<comment type="caution">
    <text evidence="6">The sequence shown here is derived from an EMBL/GenBank/DDBJ whole genome shotgun (WGS) entry which is preliminary data.</text>
</comment>
<dbReference type="PANTHER" id="PTHR15162:SF7">
    <property type="entry name" value="SUCCINYLGLUTAMATE DESUCCINYLASE"/>
    <property type="match status" value="1"/>
</dbReference>
<evidence type="ECO:0000313" key="6">
    <source>
        <dbReference type="EMBL" id="EKB48757.1"/>
    </source>
</evidence>
<dbReference type="EMBL" id="AMGM01000043">
    <property type="protein sequence ID" value="EKB48757.1"/>
    <property type="molecule type" value="Genomic_DNA"/>
</dbReference>
<evidence type="ECO:0000256" key="4">
    <source>
        <dbReference type="ARBA" id="ARBA00022833"/>
    </source>
</evidence>
<dbReference type="PATRIC" id="fig|1225176.3.peg.2821"/>
<organism evidence="6 7">
    <name type="scientific">Cecembia lonarensis (strain CCUG 58316 / KCTC 22772 / LW9)</name>
    <dbReference type="NCBI Taxonomy" id="1225176"/>
    <lineage>
        <taxon>Bacteria</taxon>
        <taxon>Pseudomonadati</taxon>
        <taxon>Bacteroidota</taxon>
        <taxon>Cytophagia</taxon>
        <taxon>Cytophagales</taxon>
        <taxon>Cyclobacteriaceae</taxon>
        <taxon>Cecembia</taxon>
    </lineage>
</organism>
<comment type="cofactor">
    <cofactor evidence="1">
        <name>Zn(2+)</name>
        <dbReference type="ChEBI" id="CHEBI:29105"/>
    </cofactor>
</comment>
<dbReference type="GO" id="GO:0005829">
    <property type="term" value="C:cytosol"/>
    <property type="evidence" value="ECO:0007669"/>
    <property type="project" value="TreeGrafter"/>
</dbReference>
<evidence type="ECO:0000259" key="5">
    <source>
        <dbReference type="Pfam" id="PF24827"/>
    </source>
</evidence>
<dbReference type="GO" id="GO:0016788">
    <property type="term" value="F:hydrolase activity, acting on ester bonds"/>
    <property type="evidence" value="ECO:0007669"/>
    <property type="project" value="InterPro"/>
</dbReference>
<dbReference type="InterPro" id="IPR055438">
    <property type="entry name" value="AstE_AspA_cat"/>
</dbReference>
<dbReference type="Proteomes" id="UP000004478">
    <property type="component" value="Unassembled WGS sequence"/>
</dbReference>
<evidence type="ECO:0000256" key="2">
    <source>
        <dbReference type="ARBA" id="ARBA00022723"/>
    </source>
</evidence>
<accession>K1L9D5</accession>
<dbReference type="GO" id="GO:0046872">
    <property type="term" value="F:metal ion binding"/>
    <property type="evidence" value="ECO:0007669"/>
    <property type="project" value="UniProtKB-KW"/>
</dbReference>
<gene>
    <name evidence="6" type="ORF">B879_02652</name>
</gene>
<dbReference type="PANTHER" id="PTHR15162">
    <property type="entry name" value="ASPARTOACYLASE"/>
    <property type="match status" value="1"/>
</dbReference>
<evidence type="ECO:0000313" key="7">
    <source>
        <dbReference type="Proteomes" id="UP000004478"/>
    </source>
</evidence>
<dbReference type="SUPFAM" id="SSF53187">
    <property type="entry name" value="Zn-dependent exopeptidases"/>
    <property type="match status" value="1"/>
</dbReference>
<protein>
    <submittedName>
        <fullName evidence="6">Aspartoacylase</fullName>
    </submittedName>
</protein>
<dbReference type="AlphaFoldDB" id="K1L9D5"/>
<keyword evidence="7" id="KW-1185">Reference proteome</keyword>
<keyword evidence="3" id="KW-0378">Hydrolase</keyword>
<evidence type="ECO:0000256" key="1">
    <source>
        <dbReference type="ARBA" id="ARBA00001947"/>
    </source>
</evidence>
<reference evidence="6 7" key="1">
    <citation type="journal article" date="2012" name="J. Bacteriol.">
        <title>Draft Genome Sequence of Cecembia lonarensis Strain LW9T, Isolated from Lonar Lake, a Haloalkaline Lake in India.</title>
        <authorList>
            <person name="Shivaji S."/>
            <person name="Ara S."/>
            <person name="Singh A."/>
            <person name="Pinnaka A.K."/>
        </authorList>
    </citation>
    <scope>NUCLEOTIDE SEQUENCE [LARGE SCALE GENOMIC DNA]</scope>
    <source>
        <strain evidence="6 7">LW9</strain>
    </source>
</reference>